<dbReference type="Gene3D" id="1.20.1110.10">
    <property type="entry name" value="Calcium-transporting ATPase, transmembrane domain"/>
    <property type="match status" value="1"/>
</dbReference>
<dbReference type="PRINTS" id="PR01836">
    <property type="entry name" value="MGATPASE"/>
</dbReference>
<dbReference type="InterPro" id="IPR036412">
    <property type="entry name" value="HAD-like_sf"/>
</dbReference>
<evidence type="ECO:0000256" key="1">
    <source>
        <dbReference type="ARBA" id="ARBA00003954"/>
    </source>
</evidence>
<dbReference type="Proteomes" id="UP000253868">
    <property type="component" value="Chromosome"/>
</dbReference>
<dbReference type="InterPro" id="IPR001757">
    <property type="entry name" value="P_typ_ATPase"/>
</dbReference>
<accession>A0A345HPQ1</accession>
<feature type="transmembrane region" description="Helical" evidence="20">
    <location>
        <begin position="763"/>
        <end position="786"/>
    </location>
</feature>
<dbReference type="Pfam" id="PF00122">
    <property type="entry name" value="E1-E2_ATPase"/>
    <property type="match status" value="1"/>
</dbReference>
<keyword evidence="8" id="KW-0597">Phosphoprotein</keyword>
<evidence type="ECO:0000256" key="6">
    <source>
        <dbReference type="ARBA" id="ARBA00022475"/>
    </source>
</evidence>
<feature type="transmembrane region" description="Helical" evidence="20">
    <location>
        <begin position="92"/>
        <end position="125"/>
    </location>
</feature>
<feature type="compositionally biased region" description="Low complexity" evidence="19">
    <location>
        <begin position="951"/>
        <end position="961"/>
    </location>
</feature>
<evidence type="ECO:0000256" key="5">
    <source>
        <dbReference type="ARBA" id="ARBA00013555"/>
    </source>
</evidence>
<feature type="region of interest" description="Disordered" evidence="19">
    <location>
        <begin position="1"/>
        <end position="36"/>
    </location>
</feature>
<dbReference type="PANTHER" id="PTHR42861">
    <property type="entry name" value="CALCIUM-TRANSPORTING ATPASE"/>
    <property type="match status" value="1"/>
</dbReference>
<dbReference type="AlphaFoldDB" id="A0A345HPQ1"/>
<evidence type="ECO:0000256" key="16">
    <source>
        <dbReference type="ARBA" id="ARBA00029806"/>
    </source>
</evidence>
<keyword evidence="15 20" id="KW-0472">Membrane</keyword>
<dbReference type="KEGG" id="spad:DVK44_14225"/>
<keyword evidence="7" id="KW-0997">Cell inner membrane</keyword>
<comment type="catalytic activity">
    <reaction evidence="17">
        <text>Mg(2+)(out) + ATP + H2O = Mg(2+)(in) + ADP + phosphate + H(+)</text>
        <dbReference type="Rhea" id="RHEA:10260"/>
        <dbReference type="ChEBI" id="CHEBI:15377"/>
        <dbReference type="ChEBI" id="CHEBI:15378"/>
        <dbReference type="ChEBI" id="CHEBI:18420"/>
        <dbReference type="ChEBI" id="CHEBI:30616"/>
        <dbReference type="ChEBI" id="CHEBI:43474"/>
        <dbReference type="ChEBI" id="CHEBI:456216"/>
        <dbReference type="EC" id="7.2.2.14"/>
    </reaction>
</comment>
<dbReference type="GO" id="GO:0015444">
    <property type="term" value="F:P-type magnesium transporter activity"/>
    <property type="evidence" value="ECO:0007669"/>
    <property type="project" value="UniProtKB-EC"/>
</dbReference>
<dbReference type="Pfam" id="PF00690">
    <property type="entry name" value="Cation_ATPase_N"/>
    <property type="match status" value="1"/>
</dbReference>
<evidence type="ECO:0000256" key="12">
    <source>
        <dbReference type="ARBA" id="ARBA00022842"/>
    </source>
</evidence>
<dbReference type="EC" id="7.2.2.14" evidence="4"/>
<evidence type="ECO:0000256" key="4">
    <source>
        <dbReference type="ARBA" id="ARBA00012786"/>
    </source>
</evidence>
<evidence type="ECO:0000256" key="7">
    <source>
        <dbReference type="ARBA" id="ARBA00022519"/>
    </source>
</evidence>
<keyword evidence="6" id="KW-1003">Cell membrane</keyword>
<dbReference type="SUPFAM" id="SSF81665">
    <property type="entry name" value="Calcium ATPase, transmembrane domain M"/>
    <property type="match status" value="1"/>
</dbReference>
<dbReference type="InterPro" id="IPR023298">
    <property type="entry name" value="ATPase_P-typ_TM_dom_sf"/>
</dbReference>
<keyword evidence="23" id="KW-1185">Reference proteome</keyword>
<evidence type="ECO:0000256" key="15">
    <source>
        <dbReference type="ARBA" id="ARBA00023136"/>
    </source>
</evidence>
<evidence type="ECO:0000256" key="19">
    <source>
        <dbReference type="SAM" id="MobiDB-lite"/>
    </source>
</evidence>
<dbReference type="SFLD" id="SFLDF00027">
    <property type="entry name" value="p-type_atpase"/>
    <property type="match status" value="1"/>
</dbReference>
<evidence type="ECO:0000256" key="20">
    <source>
        <dbReference type="SAM" id="Phobius"/>
    </source>
</evidence>
<dbReference type="RefSeq" id="WP_114660015.1">
    <property type="nucleotide sequence ID" value="NZ_CP031194.1"/>
</dbReference>
<dbReference type="GO" id="GO:0005524">
    <property type="term" value="F:ATP binding"/>
    <property type="evidence" value="ECO:0007669"/>
    <property type="project" value="UniProtKB-KW"/>
</dbReference>
<feature type="region of interest" description="Disordered" evidence="19">
    <location>
        <begin position="951"/>
        <end position="972"/>
    </location>
</feature>
<evidence type="ECO:0000256" key="2">
    <source>
        <dbReference type="ARBA" id="ARBA00004429"/>
    </source>
</evidence>
<protein>
    <recommendedName>
        <fullName evidence="5">Magnesium-transporting ATPase, P-type 1</fullName>
        <ecNumber evidence="4">7.2.2.14</ecNumber>
    </recommendedName>
    <alternativeName>
        <fullName evidence="16">Mg(2+) transport ATPase, P-type 1</fullName>
    </alternativeName>
</protein>
<keyword evidence="10" id="KW-0547">Nucleotide-binding</keyword>
<feature type="domain" description="Cation-transporting P-type ATPase N-terminal" evidence="21">
    <location>
        <begin position="35"/>
        <end position="108"/>
    </location>
</feature>
<name>A0A345HPQ1_9ACTN</name>
<feature type="transmembrane region" description="Helical" evidence="20">
    <location>
        <begin position="809"/>
        <end position="831"/>
    </location>
</feature>
<dbReference type="InterPro" id="IPR006068">
    <property type="entry name" value="ATPase_P-typ_cation-transptr_C"/>
</dbReference>
<feature type="transmembrane region" description="Helical" evidence="20">
    <location>
        <begin position="882"/>
        <end position="902"/>
    </location>
</feature>
<dbReference type="SUPFAM" id="SSF81653">
    <property type="entry name" value="Calcium ATPase, transduction domain A"/>
    <property type="match status" value="1"/>
</dbReference>
<evidence type="ECO:0000256" key="10">
    <source>
        <dbReference type="ARBA" id="ARBA00022741"/>
    </source>
</evidence>
<keyword evidence="14 20" id="KW-1133">Transmembrane helix</keyword>
<dbReference type="InterPro" id="IPR006415">
    <property type="entry name" value="P-type_ATPase_IIIB"/>
</dbReference>
<dbReference type="PROSITE" id="PS00154">
    <property type="entry name" value="ATPASE_E1_E2"/>
    <property type="match status" value="1"/>
</dbReference>
<dbReference type="SFLD" id="SFLDG00002">
    <property type="entry name" value="C1.7:_P-type_atpase_like"/>
    <property type="match status" value="1"/>
</dbReference>
<reference evidence="23" key="1">
    <citation type="submission" date="2018-07" db="EMBL/GenBank/DDBJ databases">
        <authorList>
            <person name="Zhao J."/>
        </authorList>
    </citation>
    <scope>NUCLEOTIDE SEQUENCE [LARGE SCALE GENOMIC DNA]</scope>
    <source>
        <strain evidence="23">GSSD-12</strain>
    </source>
</reference>
<dbReference type="Gene3D" id="3.40.50.1000">
    <property type="entry name" value="HAD superfamily/HAD-like"/>
    <property type="match status" value="1"/>
</dbReference>
<dbReference type="InterPro" id="IPR059000">
    <property type="entry name" value="ATPase_P-type_domA"/>
</dbReference>
<keyword evidence="13" id="KW-1278">Translocase</keyword>
<comment type="subcellular location">
    <subcellularLocation>
        <location evidence="2">Cell inner membrane</location>
        <topology evidence="2">Multi-pass membrane protein</topology>
    </subcellularLocation>
</comment>
<evidence type="ECO:0000259" key="21">
    <source>
        <dbReference type="SMART" id="SM00831"/>
    </source>
</evidence>
<evidence type="ECO:0000256" key="14">
    <source>
        <dbReference type="ARBA" id="ARBA00022989"/>
    </source>
</evidence>
<dbReference type="InterPro" id="IPR008250">
    <property type="entry name" value="ATPase_P-typ_transduc_dom_A_sf"/>
</dbReference>
<dbReference type="NCBIfam" id="TIGR01494">
    <property type="entry name" value="ATPase_P-type"/>
    <property type="match status" value="1"/>
</dbReference>
<dbReference type="Gene3D" id="3.40.1110.10">
    <property type="entry name" value="Calcium-transporting ATPase, cytoplasmic domain N"/>
    <property type="match status" value="1"/>
</dbReference>
<proteinExistence type="inferred from homology"/>
<comment type="catalytic activity">
    <reaction evidence="18">
        <text>ATP + H2O = ADP + phosphate + H(+)</text>
        <dbReference type="Rhea" id="RHEA:13065"/>
        <dbReference type="ChEBI" id="CHEBI:15377"/>
        <dbReference type="ChEBI" id="CHEBI:15378"/>
        <dbReference type="ChEBI" id="CHEBI:30616"/>
        <dbReference type="ChEBI" id="CHEBI:43474"/>
        <dbReference type="ChEBI" id="CHEBI:456216"/>
    </reaction>
</comment>
<evidence type="ECO:0000313" key="23">
    <source>
        <dbReference type="Proteomes" id="UP000253868"/>
    </source>
</evidence>
<dbReference type="InterPro" id="IPR023214">
    <property type="entry name" value="HAD_sf"/>
</dbReference>
<dbReference type="GO" id="GO:0016887">
    <property type="term" value="F:ATP hydrolysis activity"/>
    <property type="evidence" value="ECO:0007669"/>
    <property type="project" value="InterPro"/>
</dbReference>
<evidence type="ECO:0000256" key="9">
    <source>
        <dbReference type="ARBA" id="ARBA00022692"/>
    </source>
</evidence>
<dbReference type="NCBIfam" id="TIGR01524">
    <property type="entry name" value="ATPase-IIIB_Mg"/>
    <property type="match status" value="1"/>
</dbReference>
<dbReference type="EMBL" id="CP031194">
    <property type="protein sequence ID" value="AXG78675.1"/>
    <property type="molecule type" value="Genomic_DNA"/>
</dbReference>
<evidence type="ECO:0000256" key="8">
    <source>
        <dbReference type="ARBA" id="ARBA00022553"/>
    </source>
</evidence>
<dbReference type="OrthoDB" id="9814270at2"/>
<keyword evidence="9 20" id="KW-0812">Transmembrane</keyword>
<dbReference type="InterPro" id="IPR044492">
    <property type="entry name" value="P_typ_ATPase_HD_dom"/>
</dbReference>
<dbReference type="Pfam" id="PF00702">
    <property type="entry name" value="Hydrolase"/>
    <property type="match status" value="1"/>
</dbReference>
<organism evidence="22 23">
    <name type="scientific">Streptomyces paludis</name>
    <dbReference type="NCBI Taxonomy" id="2282738"/>
    <lineage>
        <taxon>Bacteria</taxon>
        <taxon>Bacillati</taxon>
        <taxon>Actinomycetota</taxon>
        <taxon>Actinomycetes</taxon>
        <taxon>Kitasatosporales</taxon>
        <taxon>Streptomycetaceae</taxon>
        <taxon>Streptomyces</taxon>
    </lineage>
</organism>
<evidence type="ECO:0000256" key="18">
    <source>
        <dbReference type="ARBA" id="ARBA00049360"/>
    </source>
</evidence>
<dbReference type="SUPFAM" id="SSF56784">
    <property type="entry name" value="HAD-like"/>
    <property type="match status" value="1"/>
</dbReference>
<evidence type="ECO:0000313" key="22">
    <source>
        <dbReference type="EMBL" id="AXG78675.1"/>
    </source>
</evidence>
<evidence type="ECO:0000256" key="17">
    <source>
        <dbReference type="ARBA" id="ARBA00047295"/>
    </source>
</evidence>
<comment type="function">
    <text evidence="1">Mediates magnesium influx to the cytosol.</text>
</comment>
<evidence type="ECO:0000256" key="3">
    <source>
        <dbReference type="ARBA" id="ARBA00008746"/>
    </source>
</evidence>
<comment type="similarity">
    <text evidence="3">Belongs to the cation transport ATPase (P-type) (TC 3.A.3) family. Type IIIB subfamily.</text>
</comment>
<dbReference type="SFLD" id="SFLDS00003">
    <property type="entry name" value="Haloacid_Dehalogenase"/>
    <property type="match status" value="1"/>
</dbReference>
<dbReference type="InterPro" id="IPR023299">
    <property type="entry name" value="ATPase_P-typ_cyto_dom_N"/>
</dbReference>
<gene>
    <name evidence="22" type="primary">mgtA</name>
    <name evidence="22" type="ORF">DVK44_14225</name>
</gene>
<dbReference type="GO" id="GO:0005886">
    <property type="term" value="C:plasma membrane"/>
    <property type="evidence" value="ECO:0007669"/>
    <property type="project" value="UniProtKB-SubCell"/>
</dbReference>
<dbReference type="InterPro" id="IPR004014">
    <property type="entry name" value="ATPase_P-typ_cation-transptr_N"/>
</dbReference>
<dbReference type="InterPro" id="IPR018303">
    <property type="entry name" value="ATPase_P-typ_P_site"/>
</dbReference>
<dbReference type="Pfam" id="PF00689">
    <property type="entry name" value="Cation_ATPase_C"/>
    <property type="match status" value="1"/>
</dbReference>
<feature type="transmembrane region" description="Helical" evidence="20">
    <location>
        <begin position="852"/>
        <end position="870"/>
    </location>
</feature>
<keyword evidence="11" id="KW-0067">ATP-binding</keyword>
<evidence type="ECO:0000256" key="11">
    <source>
        <dbReference type="ARBA" id="ARBA00022840"/>
    </source>
</evidence>
<dbReference type="SMART" id="SM00831">
    <property type="entry name" value="Cation_ATPase_N"/>
    <property type="match status" value="1"/>
</dbReference>
<keyword evidence="12" id="KW-0460">Magnesium</keyword>
<sequence length="972" mass="101003">MRDSAVPEPAVPGADAPGARSPVADGAPGSGGPADPGALTALQLLRHLDSGPRGLTEAQAEERLLQYGENAVPEWRTASWPRRFLWSLRDPFTAVLLCLGLVSATVAAWGTALVILSLVAVSCLLRSSGEHRADRSMAGLRELVATTATVLRREEARDTPETREIPVDQLVPGDVIRLGPGDLVPADVRLLRASGLTVHQAPLTGESAPVAKYAVDGPGLPEPGPVVPVGDYAGVFAQPHLCFQGSSVASGSGTAVVVATGARTRFGAARRRPGRRSPSAFDRSVNGISWVLIRFMLLTPPLVLMANAALRGRGLETLPFAVAVAVGLTPEMLPVIVTTALARGAARLARAHSVIVKRLPALHDLGAVDVLFLDKTGTLTQDRPVVARAMDAYGAADPEVLRWAAVNAWWTLQLADLPVPDALDEAILGAVGEDAAAEGADGVAALPFDPVRRLSTAVVRRPGRLGTHTLVVKGAVTDVLERCALDDDERARLTALAAREADSGLRLLAVARAERPARQRDYTPADEYGLDFLGFVTLRDALAPTAADALKVFADRGVTVKILTGDHPGTAARACLDLGLGPGEVVTADRIDALSDAELAELAGRTTVFARCAPEHKARIVAAVRAAGHTTGFLGDGVNDLPALYAADVGICPRDAVDVVRESTDVVLAKKDLTAIDHAITAGRHSSGNIATYLRITLSSNLGNVIAMLVAGLLLPFLPMLPVQVLVQNLCFDAAQLAFAYDRPRPETLRRPSELRSRAFLRFITRFGLINASADLATFAVLAYALHTAAGSGLESEAAFHSGWFTENLLTQALVMLLLRTGVRGPALWGAGRRAGSERGAGSERRRAAGPVRWAAGGLAATGLLLPLSPLGPALGMPALPAQYYVLLAAVLGLYAVGLVVAKDRHERRHAALVAAGEADTATEAGTIVAGAAGAGAADVTGATGVSAASAASAAPDVPGAPDAPPLRAVQP</sequence>
<evidence type="ECO:0000256" key="13">
    <source>
        <dbReference type="ARBA" id="ARBA00022967"/>
    </source>
</evidence>
<dbReference type="Gene3D" id="2.70.150.10">
    <property type="entry name" value="Calcium-transporting ATPase, cytoplasmic transduction domain A"/>
    <property type="match status" value="1"/>
</dbReference>